<keyword evidence="3" id="KW-1185">Reference proteome</keyword>
<feature type="compositionally biased region" description="Basic and acidic residues" evidence="1">
    <location>
        <begin position="1"/>
        <end position="11"/>
    </location>
</feature>
<dbReference type="AlphaFoldDB" id="A0A1I1IFT7"/>
<feature type="compositionally biased region" description="Polar residues" evidence="1">
    <location>
        <begin position="61"/>
        <end position="71"/>
    </location>
</feature>
<evidence type="ECO:0000313" key="3">
    <source>
        <dbReference type="Proteomes" id="UP000199577"/>
    </source>
</evidence>
<accession>A0A1I1IFT7</accession>
<feature type="region of interest" description="Disordered" evidence="1">
    <location>
        <begin position="1"/>
        <end position="71"/>
    </location>
</feature>
<dbReference type="Proteomes" id="UP000199577">
    <property type="component" value="Unassembled WGS sequence"/>
</dbReference>
<proteinExistence type="predicted"/>
<gene>
    <name evidence="2" type="ORF">SAMN05421747_10944</name>
</gene>
<sequence length="71" mass="7920">MGTDRHENDIKRKGRPSGKGKSGNNLRDAFAVNELGQEDKTAEKYLEAGEEPAENVRLKNPNRNPNKGNQE</sequence>
<dbReference type="EMBL" id="FOLL01000009">
    <property type="protein sequence ID" value="SFC35137.1"/>
    <property type="molecule type" value="Genomic_DNA"/>
</dbReference>
<dbReference type="RefSeq" id="WP_090973621.1">
    <property type="nucleotide sequence ID" value="NZ_FOLL01000009.1"/>
</dbReference>
<name>A0A1I1IFT7_9SPHI</name>
<dbReference type="STRING" id="623281.SAMN05421747_10944"/>
<protein>
    <submittedName>
        <fullName evidence="2">Uncharacterized protein</fullName>
    </submittedName>
</protein>
<reference evidence="2 3" key="1">
    <citation type="submission" date="2016-10" db="EMBL/GenBank/DDBJ databases">
        <authorList>
            <person name="de Groot N.N."/>
        </authorList>
    </citation>
    <scope>NUCLEOTIDE SEQUENCE [LARGE SCALE GENOMIC DNA]</scope>
    <source>
        <strain evidence="2 3">DSM 22900</strain>
    </source>
</reference>
<evidence type="ECO:0000313" key="2">
    <source>
        <dbReference type="EMBL" id="SFC35137.1"/>
    </source>
</evidence>
<organism evidence="2 3">
    <name type="scientific">Parapedobacter composti</name>
    <dbReference type="NCBI Taxonomy" id="623281"/>
    <lineage>
        <taxon>Bacteria</taxon>
        <taxon>Pseudomonadati</taxon>
        <taxon>Bacteroidota</taxon>
        <taxon>Sphingobacteriia</taxon>
        <taxon>Sphingobacteriales</taxon>
        <taxon>Sphingobacteriaceae</taxon>
        <taxon>Parapedobacter</taxon>
    </lineage>
</organism>
<evidence type="ECO:0000256" key="1">
    <source>
        <dbReference type="SAM" id="MobiDB-lite"/>
    </source>
</evidence>
<dbReference type="OrthoDB" id="799719at2"/>
<feature type="compositionally biased region" description="Basic and acidic residues" evidence="1">
    <location>
        <begin position="37"/>
        <end position="47"/>
    </location>
</feature>